<feature type="compositionally biased region" description="Basic and acidic residues" evidence="1">
    <location>
        <begin position="130"/>
        <end position="155"/>
    </location>
</feature>
<feature type="compositionally biased region" description="Low complexity" evidence="1">
    <location>
        <begin position="1"/>
        <end position="22"/>
    </location>
</feature>
<dbReference type="PANTHER" id="PTHR34776:SF1">
    <property type="entry name" value="F17F16.3 PROTEIN"/>
    <property type="match status" value="1"/>
</dbReference>
<organism evidence="2 3">
    <name type="scientific">Aspergillus ellipticus CBS 707.79</name>
    <dbReference type="NCBI Taxonomy" id="1448320"/>
    <lineage>
        <taxon>Eukaryota</taxon>
        <taxon>Fungi</taxon>
        <taxon>Dikarya</taxon>
        <taxon>Ascomycota</taxon>
        <taxon>Pezizomycotina</taxon>
        <taxon>Eurotiomycetes</taxon>
        <taxon>Eurotiomycetidae</taxon>
        <taxon>Eurotiales</taxon>
        <taxon>Aspergillaceae</taxon>
        <taxon>Aspergillus</taxon>
        <taxon>Aspergillus subgen. Circumdati</taxon>
    </lineage>
</organism>
<reference evidence="2 3" key="1">
    <citation type="submission" date="2018-02" db="EMBL/GenBank/DDBJ databases">
        <title>The genomes of Aspergillus section Nigri reveals drivers in fungal speciation.</title>
        <authorList>
            <consortium name="DOE Joint Genome Institute"/>
            <person name="Vesth T.C."/>
            <person name="Nybo J."/>
            <person name="Theobald S."/>
            <person name="Brandl J."/>
            <person name="Frisvad J.C."/>
            <person name="Nielsen K.F."/>
            <person name="Lyhne E.K."/>
            <person name="Kogle M.E."/>
            <person name="Kuo A."/>
            <person name="Riley R."/>
            <person name="Clum A."/>
            <person name="Nolan M."/>
            <person name="Lipzen A."/>
            <person name="Salamov A."/>
            <person name="Henrissat B."/>
            <person name="Wiebenga A."/>
            <person name="De vries R.P."/>
            <person name="Grigoriev I.V."/>
            <person name="Mortensen U.H."/>
            <person name="Andersen M.R."/>
            <person name="Baker S.E."/>
        </authorList>
    </citation>
    <scope>NUCLEOTIDE SEQUENCE [LARGE SCALE GENOMIC DNA]</scope>
    <source>
        <strain evidence="2 3">CBS 707.79</strain>
    </source>
</reference>
<sequence length="454" mass="50244">MAATRTSTRQAAQKAKEAIAAAPDVKSRGPAGAKRKESVDKGPAPKRGKKDDKKTEEKPAATDGRAKKSEKLKVKPAEEHGKASDEEPEKPVETPTEEAEKSPEGKPDGEPAENTESEAEENQEQTDETEDKKEKTEEKQEKAEQVEENQEEKPTAPHVEAGVKTSDEREEKVSSNVLEKGIIYFFYRPRVNVSDPKSVSEIARSFLVLRPTPMGATLDKDQGSVEPGTQCRLMMLPKKEFPTSGKERDMGFVEKAGQTLKALQESFIAGETHQTATQGERSIPEARPYAEGVYAITSTKRSSHLAYILTIPKTMGTIQEDFGLRARGSWVVQSKNPKHPGPPSAQINKEPEYPESIREKFGDYRWVPLQPEFIDYPNAQFLMIGAATDNLGKAATAADGEKQADEAQPGKELEKLEQENEERIEALRGDDTIYEDLGLDAKNYPKVPTTWEGH</sequence>
<protein>
    <recommendedName>
        <fullName evidence="4">BTB domain transcription factor</fullName>
    </recommendedName>
</protein>
<name>A0A319CX86_9EURO</name>
<feature type="compositionally biased region" description="Acidic residues" evidence="1">
    <location>
        <begin position="110"/>
        <end position="129"/>
    </location>
</feature>
<proteinExistence type="predicted"/>
<dbReference type="PANTHER" id="PTHR34776">
    <property type="entry name" value="F17F16.3 PROTEIN"/>
    <property type="match status" value="1"/>
</dbReference>
<evidence type="ECO:0000313" key="3">
    <source>
        <dbReference type="Proteomes" id="UP000247810"/>
    </source>
</evidence>
<feature type="region of interest" description="Disordered" evidence="1">
    <location>
        <begin position="395"/>
        <end position="430"/>
    </location>
</feature>
<dbReference type="EMBL" id="KZ826044">
    <property type="protein sequence ID" value="PYH89181.1"/>
    <property type="molecule type" value="Genomic_DNA"/>
</dbReference>
<evidence type="ECO:0000256" key="1">
    <source>
        <dbReference type="SAM" id="MobiDB-lite"/>
    </source>
</evidence>
<dbReference type="VEuPathDB" id="FungiDB:BO71DRAFT_113816"/>
<accession>A0A319CX86</accession>
<keyword evidence="3" id="KW-1185">Reference proteome</keyword>
<evidence type="ECO:0000313" key="2">
    <source>
        <dbReference type="EMBL" id="PYH89181.1"/>
    </source>
</evidence>
<dbReference type="STRING" id="1448320.A0A319CX86"/>
<feature type="compositionally biased region" description="Basic and acidic residues" evidence="1">
    <location>
        <begin position="399"/>
        <end position="430"/>
    </location>
</feature>
<feature type="compositionally biased region" description="Basic and acidic residues" evidence="1">
    <location>
        <begin position="49"/>
        <end position="109"/>
    </location>
</feature>
<gene>
    <name evidence="2" type="ORF">BO71DRAFT_113816</name>
</gene>
<evidence type="ECO:0008006" key="4">
    <source>
        <dbReference type="Google" id="ProtNLM"/>
    </source>
</evidence>
<dbReference type="Proteomes" id="UP000247810">
    <property type="component" value="Unassembled WGS sequence"/>
</dbReference>
<dbReference type="AlphaFoldDB" id="A0A319CX86"/>
<dbReference type="OrthoDB" id="1028014at2759"/>
<feature type="region of interest" description="Disordered" evidence="1">
    <location>
        <begin position="1"/>
        <end position="172"/>
    </location>
</feature>